<dbReference type="EMBL" id="JARQZJ010000061">
    <property type="protein sequence ID" value="KAK9879142.1"/>
    <property type="molecule type" value="Genomic_DNA"/>
</dbReference>
<protein>
    <submittedName>
        <fullName evidence="2">Uncharacterized protein</fullName>
    </submittedName>
</protein>
<keyword evidence="1" id="KW-1133">Transmembrane helix</keyword>
<accession>A0AAW1UF86</accession>
<comment type="caution">
    <text evidence="2">The sequence shown here is derived from an EMBL/GenBank/DDBJ whole genome shotgun (WGS) entry which is preliminary data.</text>
</comment>
<reference evidence="2 3" key="1">
    <citation type="submission" date="2023-03" db="EMBL/GenBank/DDBJ databases">
        <title>Genome insight into feeding habits of ladybird beetles.</title>
        <authorList>
            <person name="Li H.-S."/>
            <person name="Huang Y.-H."/>
            <person name="Pang H."/>
        </authorList>
    </citation>
    <scope>NUCLEOTIDE SEQUENCE [LARGE SCALE GENOMIC DNA]</scope>
    <source>
        <strain evidence="2">SYSU_2023b</strain>
        <tissue evidence="2">Whole body</tissue>
    </source>
</reference>
<keyword evidence="1" id="KW-0472">Membrane</keyword>
<organism evidence="2 3">
    <name type="scientific">Henosepilachna vigintioctopunctata</name>
    <dbReference type="NCBI Taxonomy" id="420089"/>
    <lineage>
        <taxon>Eukaryota</taxon>
        <taxon>Metazoa</taxon>
        <taxon>Ecdysozoa</taxon>
        <taxon>Arthropoda</taxon>
        <taxon>Hexapoda</taxon>
        <taxon>Insecta</taxon>
        <taxon>Pterygota</taxon>
        <taxon>Neoptera</taxon>
        <taxon>Endopterygota</taxon>
        <taxon>Coleoptera</taxon>
        <taxon>Polyphaga</taxon>
        <taxon>Cucujiformia</taxon>
        <taxon>Coccinelloidea</taxon>
        <taxon>Coccinellidae</taxon>
        <taxon>Epilachninae</taxon>
        <taxon>Epilachnini</taxon>
        <taxon>Henosepilachna</taxon>
    </lineage>
</organism>
<sequence length="88" mass="9989">MRDIYFVASPSLVLPHLKECRVVSKNMNSLASPRDELAFPLMGRRNSVTTAAKLPLGKNIAFKTKLYLSYIAVLIRILWFHPLYSVVP</sequence>
<dbReference type="AlphaFoldDB" id="A0AAW1UF86"/>
<dbReference type="Proteomes" id="UP001431783">
    <property type="component" value="Unassembled WGS sequence"/>
</dbReference>
<evidence type="ECO:0000313" key="2">
    <source>
        <dbReference type="EMBL" id="KAK9879142.1"/>
    </source>
</evidence>
<proteinExistence type="predicted"/>
<feature type="transmembrane region" description="Helical" evidence="1">
    <location>
        <begin position="66"/>
        <end position="84"/>
    </location>
</feature>
<name>A0AAW1UF86_9CUCU</name>
<keyword evidence="3" id="KW-1185">Reference proteome</keyword>
<evidence type="ECO:0000256" key="1">
    <source>
        <dbReference type="SAM" id="Phobius"/>
    </source>
</evidence>
<keyword evidence="1" id="KW-0812">Transmembrane</keyword>
<evidence type="ECO:0000313" key="3">
    <source>
        <dbReference type="Proteomes" id="UP001431783"/>
    </source>
</evidence>
<gene>
    <name evidence="2" type="ORF">WA026_003992</name>
</gene>